<dbReference type="Proteomes" id="UP000310574">
    <property type="component" value="Unassembled WGS sequence"/>
</dbReference>
<organism evidence="2 3">
    <name type="scientific">Pseudomonas atacamensis</name>
    <dbReference type="NCBI Taxonomy" id="2565368"/>
    <lineage>
        <taxon>Bacteria</taxon>
        <taxon>Pseudomonadati</taxon>
        <taxon>Pseudomonadota</taxon>
        <taxon>Gammaproteobacteria</taxon>
        <taxon>Pseudomonadales</taxon>
        <taxon>Pseudomonadaceae</taxon>
        <taxon>Pseudomonas</taxon>
    </lineage>
</organism>
<evidence type="ECO:0000313" key="3">
    <source>
        <dbReference type="Proteomes" id="UP000310574"/>
    </source>
</evidence>
<accession>A0AAQ2DH97</accession>
<evidence type="ECO:0000313" key="2">
    <source>
        <dbReference type="EMBL" id="THF36866.1"/>
    </source>
</evidence>
<feature type="region of interest" description="Disordered" evidence="1">
    <location>
        <begin position="40"/>
        <end position="73"/>
    </location>
</feature>
<comment type="caution">
    <text evidence="2">The sequence shown here is derived from an EMBL/GenBank/DDBJ whole genome shotgun (WGS) entry which is preliminary data.</text>
</comment>
<gene>
    <name evidence="2" type="ORF">E5170_04455</name>
</gene>
<dbReference type="AlphaFoldDB" id="A0AAQ2DH97"/>
<protein>
    <submittedName>
        <fullName evidence="2">Uncharacterized protein</fullName>
    </submittedName>
</protein>
<reference evidence="2 3" key="1">
    <citation type="submission" date="2019-04" db="EMBL/GenBank/DDBJ databases">
        <title>Draft genome sequence of Pseudomonas sp. M7D1 isolated from rhizosphere of plant the flowery desert.</title>
        <authorList>
            <person name="Poblete-Morales M."/>
            <person name="Plaza N."/>
            <person name="Corsini G."/>
            <person name="Silva E."/>
        </authorList>
    </citation>
    <scope>NUCLEOTIDE SEQUENCE [LARGE SCALE GENOMIC DNA]</scope>
    <source>
        <strain evidence="2 3">M7D1</strain>
    </source>
</reference>
<evidence type="ECO:0000256" key="1">
    <source>
        <dbReference type="SAM" id="MobiDB-lite"/>
    </source>
</evidence>
<name>A0AAQ2DH97_9PSED</name>
<feature type="compositionally biased region" description="Basic and acidic residues" evidence="1">
    <location>
        <begin position="42"/>
        <end position="65"/>
    </location>
</feature>
<proteinExistence type="predicted"/>
<sequence length="73" mass="8521">MWERACSRIGHQLERKNQFFLIVPTLRVGMPPVTLRVTFHRRNAERPRMRSHAERGNDLNPESKRSQPSAAPT</sequence>
<dbReference type="EMBL" id="SSBS01000001">
    <property type="protein sequence ID" value="THF36866.1"/>
    <property type="molecule type" value="Genomic_DNA"/>
</dbReference>